<dbReference type="OrthoDB" id="7159361at2"/>
<dbReference type="Proteomes" id="UP000239772">
    <property type="component" value="Unassembled WGS sequence"/>
</dbReference>
<protein>
    <submittedName>
        <fullName evidence="2">Uncharacterized protein</fullName>
    </submittedName>
</protein>
<feature type="compositionally biased region" description="Low complexity" evidence="1">
    <location>
        <begin position="152"/>
        <end position="165"/>
    </location>
</feature>
<comment type="caution">
    <text evidence="2">The sequence shown here is derived from an EMBL/GenBank/DDBJ whole genome shotgun (WGS) entry which is preliminary data.</text>
</comment>
<evidence type="ECO:0000256" key="1">
    <source>
        <dbReference type="SAM" id="MobiDB-lite"/>
    </source>
</evidence>
<sequence length="172" mass="18373">MPAGKEPSAARLAANRANAQKSTGPKTPKGKVASSRNALRHGLSITVLEDPSYGDAALRMADAIAGPDAAPDQRDRALELAYAEIDVLRVRQAKHALHALHAEGAPEPSAPEELMDAKLCAALARLDRYKRRTLSRRKRMLRAWDEQQWIESGQAATSAAAAADGSGEGDRS</sequence>
<accession>A0A2T1HXX0</accession>
<gene>
    <name evidence="2" type="ORF">SLNSH_01640</name>
</gene>
<evidence type="ECO:0000313" key="2">
    <source>
        <dbReference type="EMBL" id="PSC06542.1"/>
    </source>
</evidence>
<dbReference type="EMBL" id="PVZS01000002">
    <property type="protein sequence ID" value="PSC06542.1"/>
    <property type="molecule type" value="Genomic_DNA"/>
</dbReference>
<proteinExistence type="predicted"/>
<dbReference type="RefSeq" id="WP_106334920.1">
    <property type="nucleotide sequence ID" value="NZ_PVZS01000002.1"/>
</dbReference>
<organism evidence="2 3">
    <name type="scientific">Alsobacter soli</name>
    <dbReference type="NCBI Taxonomy" id="2109933"/>
    <lineage>
        <taxon>Bacteria</taxon>
        <taxon>Pseudomonadati</taxon>
        <taxon>Pseudomonadota</taxon>
        <taxon>Alphaproteobacteria</taxon>
        <taxon>Hyphomicrobiales</taxon>
        <taxon>Alsobacteraceae</taxon>
        <taxon>Alsobacter</taxon>
    </lineage>
</organism>
<feature type="region of interest" description="Disordered" evidence="1">
    <location>
        <begin position="152"/>
        <end position="172"/>
    </location>
</feature>
<evidence type="ECO:0000313" key="3">
    <source>
        <dbReference type="Proteomes" id="UP000239772"/>
    </source>
</evidence>
<dbReference type="AlphaFoldDB" id="A0A2T1HXX0"/>
<keyword evidence="3" id="KW-1185">Reference proteome</keyword>
<reference evidence="3" key="1">
    <citation type="submission" date="2018-03" db="EMBL/GenBank/DDBJ databases">
        <authorList>
            <person name="Sun L."/>
            <person name="Liu H."/>
            <person name="Chen W."/>
            <person name="Huang K."/>
            <person name="Liu W."/>
            <person name="Gao X."/>
        </authorList>
    </citation>
    <scope>NUCLEOTIDE SEQUENCE [LARGE SCALE GENOMIC DNA]</scope>
    <source>
        <strain evidence="3">SH9</strain>
    </source>
</reference>
<feature type="region of interest" description="Disordered" evidence="1">
    <location>
        <begin position="1"/>
        <end position="36"/>
    </location>
</feature>
<name>A0A2T1HXX0_9HYPH</name>
<feature type="compositionally biased region" description="Low complexity" evidence="1">
    <location>
        <begin position="9"/>
        <end position="19"/>
    </location>
</feature>